<organism evidence="1 2">
    <name type="scientific">Brucella pseudogrignonensis</name>
    <dbReference type="NCBI Taxonomy" id="419475"/>
    <lineage>
        <taxon>Bacteria</taxon>
        <taxon>Pseudomonadati</taxon>
        <taxon>Pseudomonadota</taxon>
        <taxon>Alphaproteobacteria</taxon>
        <taxon>Hyphomicrobiales</taxon>
        <taxon>Brucellaceae</taxon>
        <taxon>Brucella/Ochrobactrum group</taxon>
        <taxon>Brucella</taxon>
    </lineage>
</organism>
<reference evidence="1 2" key="1">
    <citation type="submission" date="2017-07" db="EMBL/GenBank/DDBJ databases">
        <title>Phylogenetic study on the rhizospheric bacterium Ochrobactrum sp. A44.</title>
        <authorList>
            <person name="Krzyzanowska D.M."/>
            <person name="Ossowicki A."/>
            <person name="Rajewska M."/>
            <person name="Maciag T."/>
            <person name="Kaczynski Z."/>
            <person name="Czerwicka M."/>
            <person name="Jafra S."/>
        </authorList>
    </citation>
    <scope>NUCLEOTIDE SEQUENCE [LARGE SCALE GENOMIC DNA]</scope>
    <source>
        <strain evidence="1 2">CCUG 30717</strain>
    </source>
</reference>
<dbReference type="Proteomes" id="UP000216188">
    <property type="component" value="Unassembled WGS sequence"/>
</dbReference>
<protein>
    <submittedName>
        <fullName evidence="1">Uncharacterized protein</fullName>
    </submittedName>
</protein>
<dbReference type="AlphaFoldDB" id="A0A256GGK9"/>
<evidence type="ECO:0000313" key="1">
    <source>
        <dbReference type="EMBL" id="OYR25751.1"/>
    </source>
</evidence>
<dbReference type="RefSeq" id="WP_094543705.1">
    <property type="nucleotide sequence ID" value="NZ_JBHEEM010000011.1"/>
</dbReference>
<gene>
    <name evidence="1" type="ORF">CEV34_2687</name>
</gene>
<evidence type="ECO:0000313" key="2">
    <source>
        <dbReference type="Proteomes" id="UP000216188"/>
    </source>
</evidence>
<proteinExistence type="predicted"/>
<sequence>MASGASQIYSAQAQSASYKAQAAYADRQAEMAGQKGNYDANQQARQNDRQLANMRGQYLSSGIALSGSATDVLQDSATQASLDEQAIRYGAQVTSDNYRFQAGLARSNARSAQMGGYLGALSTGVNTLSGINTLNQQRTMITNPYVSAGASRDPWNGLRG</sequence>
<keyword evidence="2" id="KW-1185">Reference proteome</keyword>
<name>A0A256GGK9_9HYPH</name>
<accession>A0A256GGK9</accession>
<dbReference type="EMBL" id="NNRM01000021">
    <property type="protein sequence ID" value="OYR25751.1"/>
    <property type="molecule type" value="Genomic_DNA"/>
</dbReference>
<comment type="caution">
    <text evidence="1">The sequence shown here is derived from an EMBL/GenBank/DDBJ whole genome shotgun (WGS) entry which is preliminary data.</text>
</comment>